<comment type="caution">
    <text evidence="1">The sequence shown here is derived from an EMBL/GenBank/DDBJ whole genome shotgun (WGS) entry which is preliminary data.</text>
</comment>
<protein>
    <submittedName>
        <fullName evidence="1">Uncharacterized protein</fullName>
    </submittedName>
</protein>
<gene>
    <name evidence="1" type="ORF">EZS28_050329</name>
</gene>
<proteinExistence type="predicted"/>
<organism evidence="1 2">
    <name type="scientific">Streblomastix strix</name>
    <dbReference type="NCBI Taxonomy" id="222440"/>
    <lineage>
        <taxon>Eukaryota</taxon>
        <taxon>Metamonada</taxon>
        <taxon>Preaxostyla</taxon>
        <taxon>Oxymonadida</taxon>
        <taxon>Streblomastigidae</taxon>
        <taxon>Streblomastix</taxon>
    </lineage>
</organism>
<sequence length="20" mass="2321">MQGIIDKEMLSTSCVDEYEE</sequence>
<dbReference type="AlphaFoldDB" id="A0A5J4T703"/>
<dbReference type="Proteomes" id="UP000324800">
    <property type="component" value="Unassembled WGS sequence"/>
</dbReference>
<feature type="non-terminal residue" evidence="1">
    <location>
        <position position="20"/>
    </location>
</feature>
<accession>A0A5J4T703</accession>
<evidence type="ECO:0000313" key="2">
    <source>
        <dbReference type="Proteomes" id="UP000324800"/>
    </source>
</evidence>
<evidence type="ECO:0000313" key="1">
    <source>
        <dbReference type="EMBL" id="KAA6354144.1"/>
    </source>
</evidence>
<name>A0A5J4T703_9EUKA</name>
<dbReference type="EMBL" id="SNRW01036830">
    <property type="protein sequence ID" value="KAA6354144.1"/>
    <property type="molecule type" value="Genomic_DNA"/>
</dbReference>
<reference evidence="1 2" key="1">
    <citation type="submission" date="2019-03" db="EMBL/GenBank/DDBJ databases">
        <title>Single cell metagenomics reveals metabolic interactions within the superorganism composed of flagellate Streblomastix strix and complex community of Bacteroidetes bacteria on its surface.</title>
        <authorList>
            <person name="Treitli S.C."/>
            <person name="Kolisko M."/>
            <person name="Husnik F."/>
            <person name="Keeling P."/>
            <person name="Hampl V."/>
        </authorList>
    </citation>
    <scope>NUCLEOTIDE SEQUENCE [LARGE SCALE GENOMIC DNA]</scope>
    <source>
        <strain evidence="1">ST1C</strain>
    </source>
</reference>